<sequence length="142" mass="14884">NSSSGEQVWKGDDGELFSDGMTDSDRSEPYQVLLGLERENSCSSPMVAGEKDGVRPEDLLGQPVLEVMEEDSVSVKSNGAGQVDGDGSCEVAGEQGEVRGLDVVGPDGDLPFFVQKDVGGLGDKELVPIPREEGIPGLSVDC</sequence>
<organism evidence="2 3">
    <name type="scientific">Trifolium medium</name>
    <dbReference type="NCBI Taxonomy" id="97028"/>
    <lineage>
        <taxon>Eukaryota</taxon>
        <taxon>Viridiplantae</taxon>
        <taxon>Streptophyta</taxon>
        <taxon>Embryophyta</taxon>
        <taxon>Tracheophyta</taxon>
        <taxon>Spermatophyta</taxon>
        <taxon>Magnoliopsida</taxon>
        <taxon>eudicotyledons</taxon>
        <taxon>Gunneridae</taxon>
        <taxon>Pentapetalae</taxon>
        <taxon>rosids</taxon>
        <taxon>fabids</taxon>
        <taxon>Fabales</taxon>
        <taxon>Fabaceae</taxon>
        <taxon>Papilionoideae</taxon>
        <taxon>50 kb inversion clade</taxon>
        <taxon>NPAAA clade</taxon>
        <taxon>Hologalegina</taxon>
        <taxon>IRL clade</taxon>
        <taxon>Trifolieae</taxon>
        <taxon>Trifolium</taxon>
    </lineage>
</organism>
<dbReference type="Proteomes" id="UP000265520">
    <property type="component" value="Unassembled WGS sequence"/>
</dbReference>
<feature type="non-terminal residue" evidence="2">
    <location>
        <position position="142"/>
    </location>
</feature>
<comment type="caution">
    <text evidence="2">The sequence shown here is derived from an EMBL/GenBank/DDBJ whole genome shotgun (WGS) entry which is preliminary data.</text>
</comment>
<feature type="non-terminal residue" evidence="2">
    <location>
        <position position="1"/>
    </location>
</feature>
<proteinExistence type="predicted"/>
<keyword evidence="3" id="KW-1185">Reference proteome</keyword>
<evidence type="ECO:0000313" key="3">
    <source>
        <dbReference type="Proteomes" id="UP000265520"/>
    </source>
</evidence>
<accession>A0A392REL8</accession>
<protein>
    <submittedName>
        <fullName evidence="2">Uncharacterized protein</fullName>
    </submittedName>
</protein>
<feature type="region of interest" description="Disordered" evidence="1">
    <location>
        <begin position="1"/>
        <end position="28"/>
    </location>
</feature>
<name>A0A392REL8_9FABA</name>
<evidence type="ECO:0000256" key="1">
    <source>
        <dbReference type="SAM" id="MobiDB-lite"/>
    </source>
</evidence>
<evidence type="ECO:0000313" key="2">
    <source>
        <dbReference type="EMBL" id="MCI34035.1"/>
    </source>
</evidence>
<dbReference type="EMBL" id="LXQA010209699">
    <property type="protein sequence ID" value="MCI34035.1"/>
    <property type="molecule type" value="Genomic_DNA"/>
</dbReference>
<reference evidence="2 3" key="1">
    <citation type="journal article" date="2018" name="Front. Plant Sci.">
        <title>Red Clover (Trifolium pratense) and Zigzag Clover (T. medium) - A Picture of Genomic Similarities and Differences.</title>
        <authorList>
            <person name="Dluhosova J."/>
            <person name="Istvanek J."/>
            <person name="Nedelnik J."/>
            <person name="Repkova J."/>
        </authorList>
    </citation>
    <scope>NUCLEOTIDE SEQUENCE [LARGE SCALE GENOMIC DNA]</scope>
    <source>
        <strain evidence="3">cv. 10/8</strain>
        <tissue evidence="2">Leaf</tissue>
    </source>
</reference>
<dbReference type="AlphaFoldDB" id="A0A392REL8"/>